<evidence type="ECO:0000256" key="9">
    <source>
        <dbReference type="ARBA" id="ARBA00022748"/>
    </source>
</evidence>
<dbReference type="PRINTS" id="PR01414">
    <property type="entry name" value="CCMBBIOGNSIS"/>
</dbReference>
<evidence type="ECO:0000256" key="8">
    <source>
        <dbReference type="ARBA" id="ARBA00022692"/>
    </source>
</evidence>
<keyword evidence="8 12" id="KW-0812">Transmembrane</keyword>
<dbReference type="AlphaFoldDB" id="A0A7V4XTK7"/>
<feature type="transmembrane region" description="Helical" evidence="12">
    <location>
        <begin position="130"/>
        <end position="156"/>
    </location>
</feature>
<sequence>MKRPYVLVHLAKDLRIEWRSKDAANAMLFFALLVVAIFSLAFDPTDPGLHKFTGAILCVAIMFAAVSSLNQVWARELQNQVLDAQRMTNAGANDLFIGKVLANFLFLTIVEIILAPFFVIFYNLRVVGNAWTLAVIIPLGTWALVVNGVFFAALSIRTRSRELLLPLILLPIFIPALLAMVVSTSAVITGASDPGIWIKMLAVYDIIFTTVCLLLFDTVLHAEG</sequence>
<dbReference type="PANTHER" id="PTHR30070">
    <property type="entry name" value="HEME EXPORTER PROTEIN B"/>
    <property type="match status" value="1"/>
</dbReference>
<dbReference type="PANTHER" id="PTHR30070:SF1">
    <property type="entry name" value="CYTOCHROME C BIOGENESIS B-RELATED"/>
    <property type="match status" value="1"/>
</dbReference>
<name>A0A7V4XTK7_9BACT</name>
<feature type="transmembrane region" description="Helical" evidence="12">
    <location>
        <begin position="54"/>
        <end position="74"/>
    </location>
</feature>
<evidence type="ECO:0000256" key="4">
    <source>
        <dbReference type="ARBA" id="ARBA00016452"/>
    </source>
</evidence>
<dbReference type="EMBL" id="DTKL01000060">
    <property type="protein sequence ID" value="HGY94898.1"/>
    <property type="molecule type" value="Genomic_DNA"/>
</dbReference>
<dbReference type="InterPro" id="IPR026031">
    <property type="entry name" value="Cyt_c_CcmB_bac"/>
</dbReference>
<keyword evidence="11 12" id="KW-0472">Membrane</keyword>
<feature type="transmembrane region" description="Helical" evidence="12">
    <location>
        <begin position="23"/>
        <end position="42"/>
    </location>
</feature>
<keyword evidence="7" id="KW-0997">Cell inner membrane</keyword>
<keyword evidence="5" id="KW-0813">Transport</keyword>
<evidence type="ECO:0000256" key="10">
    <source>
        <dbReference type="ARBA" id="ARBA00022989"/>
    </source>
</evidence>
<protein>
    <recommendedName>
        <fullName evidence="4">Heme exporter protein B</fullName>
    </recommendedName>
</protein>
<comment type="function">
    <text evidence="1">Required for the export of heme to the periplasm for the biogenesis of c-type cytochromes.</text>
</comment>
<feature type="transmembrane region" description="Helical" evidence="12">
    <location>
        <begin position="163"/>
        <end position="190"/>
    </location>
</feature>
<dbReference type="GO" id="GO:0017004">
    <property type="term" value="P:cytochrome complex assembly"/>
    <property type="evidence" value="ECO:0007669"/>
    <property type="project" value="UniProtKB-KW"/>
</dbReference>
<proteinExistence type="inferred from homology"/>
<keyword evidence="10 12" id="KW-1133">Transmembrane helix</keyword>
<comment type="similarity">
    <text evidence="3">Belongs to the CcmB/CycW/HelB family.</text>
</comment>
<evidence type="ECO:0000256" key="12">
    <source>
        <dbReference type="SAM" id="Phobius"/>
    </source>
</evidence>
<evidence type="ECO:0000256" key="7">
    <source>
        <dbReference type="ARBA" id="ARBA00022519"/>
    </source>
</evidence>
<evidence type="ECO:0000313" key="13">
    <source>
        <dbReference type="EMBL" id="HGY94898.1"/>
    </source>
</evidence>
<evidence type="ECO:0000256" key="6">
    <source>
        <dbReference type="ARBA" id="ARBA00022475"/>
    </source>
</evidence>
<gene>
    <name evidence="13" type="ORF">ENW50_09490</name>
</gene>
<dbReference type="PIRSF" id="PIRSF002764">
    <property type="entry name" value="CcmB"/>
    <property type="match status" value="1"/>
</dbReference>
<evidence type="ECO:0000256" key="11">
    <source>
        <dbReference type="ARBA" id="ARBA00023136"/>
    </source>
</evidence>
<dbReference type="GO" id="GO:1903607">
    <property type="term" value="P:cytochrome c biosynthetic process"/>
    <property type="evidence" value="ECO:0007669"/>
    <property type="project" value="TreeGrafter"/>
</dbReference>
<feature type="transmembrane region" description="Helical" evidence="12">
    <location>
        <begin position="196"/>
        <end position="216"/>
    </location>
</feature>
<feature type="transmembrane region" description="Helical" evidence="12">
    <location>
        <begin position="95"/>
        <end position="124"/>
    </location>
</feature>
<evidence type="ECO:0000256" key="5">
    <source>
        <dbReference type="ARBA" id="ARBA00022448"/>
    </source>
</evidence>
<evidence type="ECO:0000256" key="1">
    <source>
        <dbReference type="ARBA" id="ARBA00002442"/>
    </source>
</evidence>
<evidence type="ECO:0000256" key="2">
    <source>
        <dbReference type="ARBA" id="ARBA00004429"/>
    </source>
</evidence>
<dbReference type="GO" id="GO:0015232">
    <property type="term" value="F:heme transmembrane transporter activity"/>
    <property type="evidence" value="ECO:0007669"/>
    <property type="project" value="InterPro"/>
</dbReference>
<reference evidence="13" key="1">
    <citation type="journal article" date="2020" name="mSystems">
        <title>Genome- and Community-Level Interaction Insights into Carbon Utilization and Element Cycling Functions of Hydrothermarchaeota in Hydrothermal Sediment.</title>
        <authorList>
            <person name="Zhou Z."/>
            <person name="Liu Y."/>
            <person name="Xu W."/>
            <person name="Pan J."/>
            <person name="Luo Z.H."/>
            <person name="Li M."/>
        </authorList>
    </citation>
    <scope>NUCLEOTIDE SEQUENCE [LARGE SCALE GENOMIC DNA]</scope>
    <source>
        <strain evidence="13">SpSt-855</strain>
    </source>
</reference>
<evidence type="ECO:0000256" key="3">
    <source>
        <dbReference type="ARBA" id="ARBA00010544"/>
    </source>
</evidence>
<keyword evidence="9" id="KW-0201">Cytochrome c-type biogenesis</keyword>
<comment type="caution">
    <text evidence="13">The sequence shown here is derived from an EMBL/GenBank/DDBJ whole genome shotgun (WGS) entry which is preliminary data.</text>
</comment>
<organism evidence="13">
    <name type="scientific">Acidobacterium capsulatum</name>
    <dbReference type="NCBI Taxonomy" id="33075"/>
    <lineage>
        <taxon>Bacteria</taxon>
        <taxon>Pseudomonadati</taxon>
        <taxon>Acidobacteriota</taxon>
        <taxon>Terriglobia</taxon>
        <taxon>Terriglobales</taxon>
        <taxon>Acidobacteriaceae</taxon>
        <taxon>Acidobacterium</taxon>
    </lineage>
</organism>
<accession>A0A7V4XTK7</accession>
<comment type="subcellular location">
    <subcellularLocation>
        <location evidence="2">Cell inner membrane</location>
        <topology evidence="2">Multi-pass membrane protein</topology>
    </subcellularLocation>
</comment>
<dbReference type="Pfam" id="PF03379">
    <property type="entry name" value="CcmB"/>
    <property type="match status" value="1"/>
</dbReference>
<dbReference type="OMA" id="IGPGILW"/>
<dbReference type="InterPro" id="IPR003544">
    <property type="entry name" value="Cyt_c_biogenesis_CcmB"/>
</dbReference>
<keyword evidence="6" id="KW-1003">Cell membrane</keyword>
<dbReference type="GO" id="GO:0005886">
    <property type="term" value="C:plasma membrane"/>
    <property type="evidence" value="ECO:0007669"/>
    <property type="project" value="UniProtKB-SubCell"/>
</dbReference>